<keyword evidence="3" id="KW-1185">Reference proteome</keyword>
<gene>
    <name evidence="2" type="ORF">Ctob_010423</name>
</gene>
<comment type="caution">
    <text evidence="2">The sequence shown here is derived from an EMBL/GenBank/DDBJ whole genome shotgun (WGS) entry which is preliminary data.</text>
</comment>
<name>A0A0M0JSE7_9EUKA</name>
<dbReference type="EMBL" id="JWZX01002398">
    <property type="protein sequence ID" value="KOO29551.1"/>
    <property type="molecule type" value="Genomic_DNA"/>
</dbReference>
<dbReference type="OrthoDB" id="120976at2759"/>
<protein>
    <submittedName>
        <fullName evidence="2">Flagellar associated protein</fullName>
    </submittedName>
</protein>
<evidence type="ECO:0000256" key="1">
    <source>
        <dbReference type="SAM" id="MobiDB-lite"/>
    </source>
</evidence>
<dbReference type="Proteomes" id="UP000037460">
    <property type="component" value="Unassembled WGS sequence"/>
</dbReference>
<evidence type="ECO:0000313" key="3">
    <source>
        <dbReference type="Proteomes" id="UP000037460"/>
    </source>
</evidence>
<keyword evidence="2" id="KW-0282">Flagellum</keyword>
<accession>A0A0M0JSE7</accession>
<sequence>MIREALIVHARRIYSTFDFYACLGSSSDGTTISFNGYKQFIADASLAIERSNHCDNSHLDLLFVQVNSASVVAAAAAARAKGGTNRVRHLVHSFSRSEWMHMLVRLAIMRYIVPGAETDISNAVGCLMKQLVERLVPAAKQDPNSFRRKYCYIESVCKVFDRLKRSLRMLFDLYADPPGVKTPEAHVLHFHDWMKMLKDLCFFDEAFQQRDGTLIFVFSRLRVVDEESERGKRKLSTLSFEDFLEALVRVATMKALPTRAELALLGARDAGTFLIELRSNPTGYAAFVKARVRGWDDPLRQPIHRCLEHLLSLIIRTIELGMPGGSAGDVADVNVFTPAVLKNFYLKGAPNGGMGQRSGWGTVRNLTSLGTDDEDGGGAKGGSLLSMLAAVGGGSGEGGAAESRPSGEPLGAGDLTREIVSGARAWGRRGAAAAQDLSSTD</sequence>
<keyword evidence="2" id="KW-0969">Cilium</keyword>
<dbReference type="AlphaFoldDB" id="A0A0M0JSE7"/>
<proteinExistence type="predicted"/>
<evidence type="ECO:0000313" key="2">
    <source>
        <dbReference type="EMBL" id="KOO29551.1"/>
    </source>
</evidence>
<keyword evidence="2" id="KW-0966">Cell projection</keyword>
<feature type="region of interest" description="Disordered" evidence="1">
    <location>
        <begin position="393"/>
        <end position="416"/>
    </location>
</feature>
<reference evidence="3" key="1">
    <citation type="journal article" date="2015" name="PLoS Genet.">
        <title>Genome Sequence and Transcriptome Analyses of Chrysochromulina tobin: Metabolic Tools for Enhanced Algal Fitness in the Prominent Order Prymnesiales (Haptophyceae).</title>
        <authorList>
            <person name="Hovde B.T."/>
            <person name="Deodato C.R."/>
            <person name="Hunsperger H.M."/>
            <person name="Ryken S.A."/>
            <person name="Yost W."/>
            <person name="Jha R.K."/>
            <person name="Patterson J."/>
            <person name="Monnat R.J. Jr."/>
            <person name="Barlow S.B."/>
            <person name="Starkenburg S.R."/>
            <person name="Cattolico R.A."/>
        </authorList>
    </citation>
    <scope>NUCLEOTIDE SEQUENCE</scope>
    <source>
        <strain evidence="3">CCMP291</strain>
    </source>
</reference>
<organism evidence="2 3">
    <name type="scientific">Chrysochromulina tobinii</name>
    <dbReference type="NCBI Taxonomy" id="1460289"/>
    <lineage>
        <taxon>Eukaryota</taxon>
        <taxon>Haptista</taxon>
        <taxon>Haptophyta</taxon>
        <taxon>Prymnesiophyceae</taxon>
        <taxon>Prymnesiales</taxon>
        <taxon>Chrysochromulinaceae</taxon>
        <taxon>Chrysochromulina</taxon>
    </lineage>
</organism>